<keyword evidence="2" id="KW-1185">Reference proteome</keyword>
<gene>
    <name evidence="1" type="ORF">RF55_14381</name>
</gene>
<dbReference type="EMBL" id="LBMM01011842">
    <property type="protein sequence ID" value="KMQ86595.1"/>
    <property type="molecule type" value="Genomic_DNA"/>
</dbReference>
<comment type="caution">
    <text evidence="1">The sequence shown here is derived from an EMBL/GenBank/DDBJ whole genome shotgun (WGS) entry which is preliminary data.</text>
</comment>
<protein>
    <submittedName>
        <fullName evidence="1">Jerky-like protein</fullName>
    </submittedName>
</protein>
<reference evidence="1 2" key="1">
    <citation type="submission" date="2015-04" db="EMBL/GenBank/DDBJ databases">
        <title>Lasius niger genome sequencing.</title>
        <authorList>
            <person name="Konorov E.A."/>
            <person name="Nikitin M.A."/>
            <person name="Kirill M.V."/>
            <person name="Chang P."/>
        </authorList>
    </citation>
    <scope>NUCLEOTIDE SEQUENCE [LARGE SCALE GENOMIC DNA]</scope>
    <source>
        <tissue evidence="1">Whole</tissue>
    </source>
</reference>
<evidence type="ECO:0000313" key="1">
    <source>
        <dbReference type="EMBL" id="KMQ86595.1"/>
    </source>
</evidence>
<name>A0A0J7N1T4_LASNI</name>
<sequence length="66" mass="7288">MLTLTGEKLSSDEAAVSPFIEKFEKTVEDLDLTPVVPVAAREGTLRDSFAQRIRILALVKTLRTLS</sequence>
<accession>A0A0J7N1T4</accession>
<dbReference type="Proteomes" id="UP000036403">
    <property type="component" value="Unassembled WGS sequence"/>
</dbReference>
<dbReference type="PaxDb" id="67767-A0A0J7N1T4"/>
<organism evidence="1 2">
    <name type="scientific">Lasius niger</name>
    <name type="common">Black garden ant</name>
    <dbReference type="NCBI Taxonomy" id="67767"/>
    <lineage>
        <taxon>Eukaryota</taxon>
        <taxon>Metazoa</taxon>
        <taxon>Ecdysozoa</taxon>
        <taxon>Arthropoda</taxon>
        <taxon>Hexapoda</taxon>
        <taxon>Insecta</taxon>
        <taxon>Pterygota</taxon>
        <taxon>Neoptera</taxon>
        <taxon>Endopterygota</taxon>
        <taxon>Hymenoptera</taxon>
        <taxon>Apocrita</taxon>
        <taxon>Aculeata</taxon>
        <taxon>Formicoidea</taxon>
        <taxon>Formicidae</taxon>
        <taxon>Formicinae</taxon>
        <taxon>Lasius</taxon>
        <taxon>Lasius</taxon>
    </lineage>
</organism>
<dbReference type="OrthoDB" id="5919228at2759"/>
<dbReference type="AlphaFoldDB" id="A0A0J7N1T4"/>
<evidence type="ECO:0000313" key="2">
    <source>
        <dbReference type="Proteomes" id="UP000036403"/>
    </source>
</evidence>
<proteinExistence type="predicted"/>